<accession>A0ABU1BB36</accession>
<dbReference type="Proteomes" id="UP001226574">
    <property type="component" value="Unassembled WGS sequence"/>
</dbReference>
<feature type="signal peptide" evidence="1">
    <location>
        <begin position="1"/>
        <end position="23"/>
    </location>
</feature>
<dbReference type="SUPFAM" id="SSF53850">
    <property type="entry name" value="Periplasmic binding protein-like II"/>
    <property type="match status" value="1"/>
</dbReference>
<dbReference type="Gene3D" id="3.40.190.10">
    <property type="entry name" value="Periplasmic binding protein-like II"/>
    <property type="match status" value="1"/>
</dbReference>
<protein>
    <submittedName>
        <fullName evidence="2">Transporter substrate-binding domain-containing protein</fullName>
    </submittedName>
</protein>
<name>A0ABU1BB36_PSEHA</name>
<evidence type="ECO:0000313" key="2">
    <source>
        <dbReference type="EMBL" id="MDQ9091600.1"/>
    </source>
</evidence>
<reference evidence="2 3" key="1">
    <citation type="submission" date="2023-08" db="EMBL/GenBank/DDBJ databases">
        <title>Pseudoalteromonas haloplanktis LL1 genome.</title>
        <authorList>
            <person name="Wu S."/>
        </authorList>
    </citation>
    <scope>NUCLEOTIDE SEQUENCE [LARGE SCALE GENOMIC DNA]</scope>
    <source>
        <strain evidence="2 3">LL1</strain>
    </source>
</reference>
<dbReference type="RefSeq" id="WP_138555126.1">
    <property type="nucleotide sequence ID" value="NZ_JAVIFY010000005.1"/>
</dbReference>
<evidence type="ECO:0000313" key="3">
    <source>
        <dbReference type="Proteomes" id="UP001226574"/>
    </source>
</evidence>
<evidence type="ECO:0000256" key="1">
    <source>
        <dbReference type="SAM" id="SignalP"/>
    </source>
</evidence>
<feature type="chain" id="PRO_5047218474" evidence="1">
    <location>
        <begin position="24"/>
        <end position="268"/>
    </location>
</feature>
<proteinExistence type="predicted"/>
<organism evidence="2 3">
    <name type="scientific">Pseudoalteromonas haloplanktis</name>
    <name type="common">Alteromonas haloplanktis</name>
    <dbReference type="NCBI Taxonomy" id="228"/>
    <lineage>
        <taxon>Bacteria</taxon>
        <taxon>Pseudomonadati</taxon>
        <taxon>Pseudomonadota</taxon>
        <taxon>Gammaproteobacteria</taxon>
        <taxon>Alteromonadales</taxon>
        <taxon>Pseudoalteromonadaceae</taxon>
        <taxon>Pseudoalteromonas</taxon>
    </lineage>
</organism>
<gene>
    <name evidence="2" type="ORF">RC083_08365</name>
</gene>
<comment type="caution">
    <text evidence="2">The sequence shown here is derived from an EMBL/GenBank/DDBJ whole genome shotgun (WGS) entry which is preliminary data.</text>
</comment>
<keyword evidence="3" id="KW-1185">Reference proteome</keyword>
<dbReference type="EMBL" id="JAVIFY010000005">
    <property type="protein sequence ID" value="MDQ9091600.1"/>
    <property type="molecule type" value="Genomic_DNA"/>
</dbReference>
<sequence length="268" mass="30918">MKLYASHLFVLFFSLLFVNLVHASEAVVNLHLARPSIADTPNNRYMHELLSLAFAQQNKKVNFLYTVEPMNKKRIVEELQKPNSINLAWLSIPQGSQPTLRHTSLALYQGLHGKRLLIINKNQQSRFAEISTVEQLKPLIALQKQSWSDYDVLIRNGFTVNGELSYAGMTKALETGLADHFPRSVSAITAEMSKLQHQNLMIEPSIMLQYSNPYHFYTHKQNDEMLKQLEAGLLKIQQNGQFELLYNRYFADKERQLQLATRKIFVLQ</sequence>
<keyword evidence="1" id="KW-0732">Signal</keyword>